<name>A0ABQ2MPT5_9ACTN</name>
<dbReference type="SMART" id="SM00382">
    <property type="entry name" value="AAA"/>
    <property type="match status" value="1"/>
</dbReference>
<gene>
    <name evidence="2" type="ORF">GCM10012286_71220</name>
</gene>
<dbReference type="Proteomes" id="UP000656881">
    <property type="component" value="Unassembled WGS sequence"/>
</dbReference>
<evidence type="ECO:0000259" key="1">
    <source>
        <dbReference type="SMART" id="SM00382"/>
    </source>
</evidence>
<dbReference type="InterPro" id="IPR011704">
    <property type="entry name" value="ATPase_dyneun-rel_AAA"/>
</dbReference>
<dbReference type="RefSeq" id="WP_229697439.1">
    <property type="nucleotide sequence ID" value="NZ_BMNG01000019.1"/>
</dbReference>
<keyword evidence="3" id="KW-1185">Reference proteome</keyword>
<proteinExistence type="predicted"/>
<evidence type="ECO:0000313" key="2">
    <source>
        <dbReference type="EMBL" id="GGO56532.1"/>
    </source>
</evidence>
<sequence length="852" mass="93150">MADEPDQRSVTPDQVAVTEPDHVAVTYERGDYALTRSPGYAILPVHGRLIHHDPACPHLTDPGSLPQFPDPDGLLWRRLIDSAPSRDTAGRAAYAKSIGLTGGKGQPITGVCSCVLTPVSPTRAETLRPWPLDEAIAAFDRKRHAPLLAEMSAQAEEIRRAFPWEDWPSLPLERFVLGLGDSAQTKPYCYLLEFGTHALGSIAGGSARKHLIYWRNQDGSWWHDSRYASADEAWQEVRAGIVEAVTAAREGRMADIDAIDAIRSGPALIAKTLRVYAPEATLALYAQDWVPHLIQRLTGEPVPKLERFALQARLKDVVDADARFAGWSYDEVVTFLFWWADPHRTQQIVKIAAGRDGSLWERCRAGGHIAVGWDEVGDLRAYADKDEFAAAFKAAYTDEYNGHQSKISAKANEVWKLLGLRPGDLVVANTGASQVLSVGRVTDEGYVWRADLDDHRHTVGVDWDDRYATRLEEPERSWATVTVKDVPAALWTKIRRAKSARPRADRDEAGTDTLPEAAAAVAPQPLDAELRTVADALERRGQAVLFGPPGTGKTYTALRFAVRWLGELSGLPDVDAYAEPGTEAFGAALDALTDAGRLTTVTFHPSYGYEDFVEGYRPVRAGGPDGAGGPAGGLTLGLTDGVFKRVCAAAAADPGHPYLVVVDELNRGHLPKIFGELVTLLEKDKRGRSVTLPLSQERFTIPPNVYVIGTMNTADRSIRALDAAIRRRFAFLELLPDSGPLQGCHVEELHLADLLDALNQRIRTHLDREKQIGHAFFLPGGAPVDSAAELAAIVRSEILPLLQEYAYDDYTLLAAFLGDDLVDPGTHTLRDLGDEGLVSALYRELQVKGGSE</sequence>
<comment type="caution">
    <text evidence="2">The sequence shown here is derived from an EMBL/GenBank/DDBJ whole genome shotgun (WGS) entry which is preliminary data.</text>
</comment>
<dbReference type="Gene3D" id="3.40.50.300">
    <property type="entry name" value="P-loop containing nucleotide triphosphate hydrolases"/>
    <property type="match status" value="1"/>
</dbReference>
<dbReference type="InterPro" id="IPR003593">
    <property type="entry name" value="AAA+_ATPase"/>
</dbReference>
<reference evidence="3" key="1">
    <citation type="journal article" date="2019" name="Int. J. Syst. Evol. Microbiol.">
        <title>The Global Catalogue of Microorganisms (GCM) 10K type strain sequencing project: providing services to taxonomists for standard genome sequencing and annotation.</title>
        <authorList>
            <consortium name="The Broad Institute Genomics Platform"/>
            <consortium name="The Broad Institute Genome Sequencing Center for Infectious Disease"/>
            <person name="Wu L."/>
            <person name="Ma J."/>
        </authorList>
    </citation>
    <scope>NUCLEOTIDE SEQUENCE [LARGE SCALE GENOMIC DNA]</scope>
    <source>
        <strain evidence="3">CGMCC 4.7349</strain>
    </source>
</reference>
<dbReference type="SUPFAM" id="SSF52540">
    <property type="entry name" value="P-loop containing nucleoside triphosphate hydrolases"/>
    <property type="match status" value="1"/>
</dbReference>
<dbReference type="EMBL" id="BMNG01000019">
    <property type="protein sequence ID" value="GGO56532.1"/>
    <property type="molecule type" value="Genomic_DNA"/>
</dbReference>
<feature type="domain" description="AAA+ ATPase" evidence="1">
    <location>
        <begin position="539"/>
        <end position="739"/>
    </location>
</feature>
<dbReference type="PANTHER" id="PTHR37291">
    <property type="entry name" value="5-METHYLCYTOSINE-SPECIFIC RESTRICTION ENZYME B"/>
    <property type="match status" value="1"/>
</dbReference>
<dbReference type="InterPro" id="IPR052934">
    <property type="entry name" value="Methyl-DNA_Rec/Restrict_Enz"/>
</dbReference>
<dbReference type="Pfam" id="PF07728">
    <property type="entry name" value="AAA_5"/>
    <property type="match status" value="1"/>
</dbReference>
<dbReference type="PANTHER" id="PTHR37291:SF1">
    <property type="entry name" value="TYPE IV METHYL-DIRECTED RESTRICTION ENZYME ECOKMCRB SUBUNIT"/>
    <property type="match status" value="1"/>
</dbReference>
<dbReference type="InterPro" id="IPR027417">
    <property type="entry name" value="P-loop_NTPase"/>
</dbReference>
<evidence type="ECO:0000313" key="3">
    <source>
        <dbReference type="Proteomes" id="UP000656881"/>
    </source>
</evidence>
<protein>
    <recommendedName>
        <fullName evidence="1">AAA+ ATPase domain-containing protein</fullName>
    </recommendedName>
</protein>
<organism evidence="2 3">
    <name type="scientific">Streptomyces lasiicapitis</name>
    <dbReference type="NCBI Taxonomy" id="1923961"/>
    <lineage>
        <taxon>Bacteria</taxon>
        <taxon>Bacillati</taxon>
        <taxon>Actinomycetota</taxon>
        <taxon>Actinomycetes</taxon>
        <taxon>Kitasatosporales</taxon>
        <taxon>Streptomycetaceae</taxon>
        <taxon>Streptomyces</taxon>
    </lineage>
</organism>
<accession>A0ABQ2MPT5</accession>